<dbReference type="Proteomes" id="UP000636956">
    <property type="component" value="Unassembled WGS sequence"/>
</dbReference>
<keyword evidence="2" id="KW-1185">Reference proteome</keyword>
<reference evidence="1" key="1">
    <citation type="journal article" date="2014" name="Int. J. Syst. Evol. Microbiol.">
        <title>Complete genome sequence of Corynebacterium casei LMG S-19264T (=DSM 44701T), isolated from a smear-ripened cheese.</title>
        <authorList>
            <consortium name="US DOE Joint Genome Institute (JGI-PGF)"/>
            <person name="Walter F."/>
            <person name="Albersmeier A."/>
            <person name="Kalinowski J."/>
            <person name="Ruckert C."/>
        </authorList>
    </citation>
    <scope>NUCLEOTIDE SEQUENCE</scope>
    <source>
        <strain evidence="1">CGMCC 1.8984</strain>
    </source>
</reference>
<evidence type="ECO:0000313" key="1">
    <source>
        <dbReference type="EMBL" id="GGJ82905.1"/>
    </source>
</evidence>
<accession>A0A917USU7</accession>
<sequence length="145" mass="14797">MSGNDPSSATVPVCVVVDVANVVGSRPDGWWRERAGAATRLLASLPGLLGREASVDAGDVAARRVRIERIVAVVEGAATSATAPDEVTLVRAPHDGDSAIVSTAAEHVGTGARVVVVTADRGLRARLSDGVLATGPGWLNDLLGR</sequence>
<dbReference type="AlphaFoldDB" id="A0A917USU7"/>
<gene>
    <name evidence="1" type="ORF">GCM10011372_21500</name>
</gene>
<proteinExistence type="predicted"/>
<dbReference type="RefSeq" id="WP_188743428.1">
    <property type="nucleotide sequence ID" value="NZ_BAABFW010000085.1"/>
</dbReference>
<evidence type="ECO:0008006" key="3">
    <source>
        <dbReference type="Google" id="ProtNLM"/>
    </source>
</evidence>
<organism evidence="1 2">
    <name type="scientific">Agromyces bauzanensis</name>
    <dbReference type="NCBI Taxonomy" id="1308924"/>
    <lineage>
        <taxon>Bacteria</taxon>
        <taxon>Bacillati</taxon>
        <taxon>Actinomycetota</taxon>
        <taxon>Actinomycetes</taxon>
        <taxon>Micrococcales</taxon>
        <taxon>Microbacteriaceae</taxon>
        <taxon>Agromyces</taxon>
    </lineage>
</organism>
<comment type="caution">
    <text evidence="1">The sequence shown here is derived from an EMBL/GenBank/DDBJ whole genome shotgun (WGS) entry which is preliminary data.</text>
</comment>
<protein>
    <recommendedName>
        <fullName evidence="3">NTP pyrophosphohydrolase</fullName>
    </recommendedName>
</protein>
<dbReference type="EMBL" id="BMMD01000011">
    <property type="protein sequence ID" value="GGJ82905.1"/>
    <property type="molecule type" value="Genomic_DNA"/>
</dbReference>
<name>A0A917USU7_9MICO</name>
<reference evidence="1" key="2">
    <citation type="submission" date="2020-09" db="EMBL/GenBank/DDBJ databases">
        <authorList>
            <person name="Sun Q."/>
            <person name="Zhou Y."/>
        </authorList>
    </citation>
    <scope>NUCLEOTIDE SEQUENCE</scope>
    <source>
        <strain evidence="1">CGMCC 1.8984</strain>
    </source>
</reference>
<evidence type="ECO:0000313" key="2">
    <source>
        <dbReference type="Proteomes" id="UP000636956"/>
    </source>
</evidence>